<dbReference type="EMBL" id="KL197709">
    <property type="protein sequence ID" value="KDQ63916.1"/>
    <property type="molecule type" value="Genomic_DNA"/>
</dbReference>
<proteinExistence type="predicted"/>
<dbReference type="AlphaFoldDB" id="A0A067QMS3"/>
<feature type="region of interest" description="Disordered" evidence="1">
    <location>
        <begin position="467"/>
        <end position="531"/>
    </location>
</feature>
<dbReference type="GO" id="GO:0005739">
    <property type="term" value="C:mitochondrion"/>
    <property type="evidence" value="ECO:0007669"/>
    <property type="project" value="InterPro"/>
</dbReference>
<evidence type="ECO:0000313" key="4">
    <source>
        <dbReference type="Proteomes" id="UP000027265"/>
    </source>
</evidence>
<organism evidence="3 4">
    <name type="scientific">Jaapia argillacea MUCL 33604</name>
    <dbReference type="NCBI Taxonomy" id="933084"/>
    <lineage>
        <taxon>Eukaryota</taxon>
        <taxon>Fungi</taxon>
        <taxon>Dikarya</taxon>
        <taxon>Basidiomycota</taxon>
        <taxon>Agaricomycotina</taxon>
        <taxon>Agaricomycetes</taxon>
        <taxon>Agaricomycetidae</taxon>
        <taxon>Jaapiales</taxon>
        <taxon>Jaapiaceae</taxon>
        <taxon>Jaapia</taxon>
    </lineage>
</organism>
<dbReference type="InterPro" id="IPR043837">
    <property type="entry name" value="Mtf2-like_C"/>
</dbReference>
<feature type="domain" description="Mtf2-like C-terminal" evidence="2">
    <location>
        <begin position="258"/>
        <end position="453"/>
    </location>
</feature>
<feature type="compositionally biased region" description="Basic and acidic residues" evidence="1">
    <location>
        <begin position="135"/>
        <end position="146"/>
    </location>
</feature>
<dbReference type="InParanoid" id="A0A067QMS3"/>
<dbReference type="PANTHER" id="PTHR39468:SF1">
    <property type="entry name" value="MTF2-LIKE C-TERMINAL DOMAIN-CONTAINING PROTEIN"/>
    <property type="match status" value="1"/>
</dbReference>
<gene>
    <name evidence="3" type="ORF">JAAARDRAFT_63903</name>
</gene>
<dbReference type="Pfam" id="PF19189">
    <property type="entry name" value="Mtf2"/>
    <property type="match status" value="1"/>
</dbReference>
<evidence type="ECO:0000256" key="1">
    <source>
        <dbReference type="SAM" id="MobiDB-lite"/>
    </source>
</evidence>
<accession>A0A067QMS3</accession>
<dbReference type="STRING" id="933084.A0A067QMS3"/>
<dbReference type="OrthoDB" id="2444174at2759"/>
<dbReference type="PANTHER" id="PTHR39468">
    <property type="entry name" value="CHROMOSOME 7, WHOLE GENOME SHOTGUN SEQUENCE"/>
    <property type="match status" value="1"/>
</dbReference>
<feature type="compositionally biased region" description="Low complexity" evidence="1">
    <location>
        <begin position="167"/>
        <end position="177"/>
    </location>
</feature>
<reference evidence="4" key="1">
    <citation type="journal article" date="2014" name="Proc. Natl. Acad. Sci. U.S.A.">
        <title>Extensive sampling of basidiomycete genomes demonstrates inadequacy of the white-rot/brown-rot paradigm for wood decay fungi.</title>
        <authorList>
            <person name="Riley R."/>
            <person name="Salamov A.A."/>
            <person name="Brown D.W."/>
            <person name="Nagy L.G."/>
            <person name="Floudas D."/>
            <person name="Held B.W."/>
            <person name="Levasseur A."/>
            <person name="Lombard V."/>
            <person name="Morin E."/>
            <person name="Otillar R."/>
            <person name="Lindquist E.A."/>
            <person name="Sun H."/>
            <person name="LaButti K.M."/>
            <person name="Schmutz J."/>
            <person name="Jabbour D."/>
            <person name="Luo H."/>
            <person name="Baker S.E."/>
            <person name="Pisabarro A.G."/>
            <person name="Walton J.D."/>
            <person name="Blanchette R.A."/>
            <person name="Henrissat B."/>
            <person name="Martin F."/>
            <person name="Cullen D."/>
            <person name="Hibbett D.S."/>
            <person name="Grigoriev I.V."/>
        </authorList>
    </citation>
    <scope>NUCLEOTIDE SEQUENCE [LARGE SCALE GENOMIC DNA]</scope>
    <source>
        <strain evidence="4">MUCL 33604</strain>
    </source>
</reference>
<dbReference type="InterPro" id="IPR040009">
    <property type="entry name" value="Mtf2/C5D6.12-like"/>
</dbReference>
<name>A0A067QMS3_9AGAM</name>
<evidence type="ECO:0000259" key="2">
    <source>
        <dbReference type="Pfam" id="PF19189"/>
    </source>
</evidence>
<evidence type="ECO:0000313" key="3">
    <source>
        <dbReference type="EMBL" id="KDQ63916.1"/>
    </source>
</evidence>
<keyword evidence="4" id="KW-1185">Reference proteome</keyword>
<feature type="compositionally biased region" description="Basic and acidic residues" evidence="1">
    <location>
        <begin position="487"/>
        <end position="507"/>
    </location>
</feature>
<sequence>MLSCRISRLALTRFMSSIPLNIPPGSHHVLQSTIPEEDTPSDNDQPKPREADPWASIFANLPSDPPPHSRCSTKLGRRRNERLHSSFFTSGAMKSGSRRGYSTSSVSGSNEASTSASPPPPKSPRELRPSSSIFDKSESPWDHVFKDITSMPPLLPSTVRSPKRDNPSASPSSPSSARGRRHTMTAREITAFDEMFNMIFNAVSEHKVQKTDAKYGDVDPSTVPGIGRGGSAKSGNMLDLFGRLRKQSKKVEWTTAEDEELDRKKEEMDLCDTDQQLLEWAMKEVFEESRKYEERARKAIAEAMSPTPASLLDSSSEQTLASKREPKALPMLQPPAYPHLLALLIRTFRDKYSDPHLALSMFDHARHLSIASYVFGCTTPAYNELIQTRWSCFRDLKGVCEALEEMKVNGVEPDSRTRSLVEGLRREVGERNMWEEESGVGSGEVWEMLNKIEGLVARKERKSKIRRLGGGGERSVRVQSFGGAKKQMKDWDSWKNPLRREGEDEWKFGQWEDGEQLDEGGFMSRGRRDVL</sequence>
<dbReference type="HOGENOM" id="CLU_039423_0_0_1"/>
<feature type="region of interest" description="Disordered" evidence="1">
    <location>
        <begin position="20"/>
        <end position="183"/>
    </location>
</feature>
<dbReference type="Proteomes" id="UP000027265">
    <property type="component" value="Unassembled WGS sequence"/>
</dbReference>
<protein>
    <recommendedName>
        <fullName evidence="2">Mtf2-like C-terminal domain-containing protein</fullName>
    </recommendedName>
</protein>